<accession>A0A9X4BJV8</accession>
<organism evidence="1 2">
    <name type="scientific">Tahibacter soli</name>
    <dbReference type="NCBI Taxonomy" id="2983605"/>
    <lineage>
        <taxon>Bacteria</taxon>
        <taxon>Pseudomonadati</taxon>
        <taxon>Pseudomonadota</taxon>
        <taxon>Gammaproteobacteria</taxon>
        <taxon>Lysobacterales</taxon>
        <taxon>Rhodanobacteraceae</taxon>
        <taxon>Tahibacter</taxon>
    </lineage>
</organism>
<name>A0A9X4BJV8_9GAMM</name>
<evidence type="ECO:0000313" key="1">
    <source>
        <dbReference type="EMBL" id="MDC8012569.1"/>
    </source>
</evidence>
<dbReference type="RefSeq" id="WP_263541141.1">
    <property type="nucleotide sequence ID" value="NZ_JAOVZO020000011.1"/>
</dbReference>
<dbReference type="AlphaFoldDB" id="A0A9X4BJV8"/>
<evidence type="ECO:0000313" key="2">
    <source>
        <dbReference type="Proteomes" id="UP001139971"/>
    </source>
</evidence>
<gene>
    <name evidence="1" type="ORF">OD750_008410</name>
</gene>
<comment type="caution">
    <text evidence="1">The sequence shown here is derived from an EMBL/GenBank/DDBJ whole genome shotgun (WGS) entry which is preliminary data.</text>
</comment>
<keyword evidence="2" id="KW-1185">Reference proteome</keyword>
<reference evidence="1" key="1">
    <citation type="submission" date="2023-02" db="EMBL/GenBank/DDBJ databases">
        <title>Tahibacter soli sp. nov. isolated from soil.</title>
        <authorList>
            <person name="Baek J.H."/>
            <person name="Lee J.K."/>
            <person name="Choi D.G."/>
            <person name="Jeon C.O."/>
        </authorList>
    </citation>
    <scope>NUCLEOTIDE SEQUENCE</scope>
    <source>
        <strain evidence="1">BL</strain>
    </source>
</reference>
<proteinExistence type="predicted"/>
<dbReference type="EMBL" id="JAOVZO020000011">
    <property type="protein sequence ID" value="MDC8012569.1"/>
    <property type="molecule type" value="Genomic_DNA"/>
</dbReference>
<dbReference type="Proteomes" id="UP001139971">
    <property type="component" value="Unassembled WGS sequence"/>
</dbReference>
<sequence>MISISFVLLSAISGCSEDCYLSDNYGYSFRHEGISAFCAETPPAPSHGFSFSMQKVSCDDLRTRSDISYVVFWAEYNVVKQSDGARHLATEVCVGKPVLSRRGFNGLTTFECKSKEVGRNGVHFFAQSEGGVVEQRVNYYATAFLSGSKSDEDLVAHVRRISVGEQK</sequence>
<protein>
    <submittedName>
        <fullName evidence="1">Uncharacterized protein</fullName>
    </submittedName>
</protein>